<dbReference type="EC" id="2.7.7.1" evidence="12"/>
<comment type="function">
    <text evidence="11">Catalyzes the formation of NAD(+) from nicotinamide mononucleotide (NMN) and ATP. Can also use the deamidated form; nicotinic acid mononucleotide (NaMN) as substrate with the same efficiency. Can use triazofurin monophosphate (TrMP) as substrate. Can also use GTP and ITP as nucleotide donors. Also catalyzes the reverse reaction, i.e. the pyrophosphorolytic cleavage of NAD(+). For the pyrophosphorolytic activity, can use NAD(+), NADH, NaAD, nicotinic acid adenine dinucleotide phosphate (NHD), nicotinamide guanine dinucleotide (NGD) as substrates. Fails to cleave phosphorylated dinucleotides NADP(+), NADPH and NaADP(+). Protects against axonal degeneration following injury. May be involved in the maintenance of axonal integrity. Also functions as a stress-response chaperone protein that prevents toxic aggregation of proteins; this function may be independent of its NAD(+) synthesis activity.</text>
</comment>
<evidence type="ECO:0000256" key="4">
    <source>
        <dbReference type="ARBA" id="ARBA00022642"/>
    </source>
</evidence>
<dbReference type="EC" id="2.7.7.18" evidence="12"/>
<dbReference type="Proteomes" id="UP000094527">
    <property type="component" value="Unassembled WGS sequence"/>
</dbReference>
<keyword evidence="4 12" id="KW-0662">Pyridine nucleotide biosynthesis</keyword>
<comment type="similarity">
    <text evidence="12">Belongs to the eukaryotic NMN adenylyltransferase family.</text>
</comment>
<evidence type="ECO:0000256" key="10">
    <source>
        <dbReference type="ARBA" id="ARBA00023128"/>
    </source>
</evidence>
<accession>A0A1D2N185</accession>
<feature type="domain" description="Cytidyltransferase-like" evidence="13">
    <location>
        <begin position="48"/>
        <end position="257"/>
    </location>
</feature>
<dbReference type="AlphaFoldDB" id="A0A1D2N185"/>
<dbReference type="STRING" id="48709.A0A1D2N185"/>
<evidence type="ECO:0000259" key="13">
    <source>
        <dbReference type="Pfam" id="PF01467"/>
    </source>
</evidence>
<evidence type="ECO:0000256" key="12">
    <source>
        <dbReference type="RuleBase" id="RU362021"/>
    </source>
</evidence>
<dbReference type="NCBIfam" id="TIGR00482">
    <property type="entry name" value="nicotinate (nicotinamide) nucleotide adenylyltransferase"/>
    <property type="match status" value="1"/>
</dbReference>
<reference evidence="14 15" key="1">
    <citation type="journal article" date="2016" name="Genome Biol. Evol.">
        <title>Gene Family Evolution Reflects Adaptation to Soil Environmental Stressors in the Genome of the Collembolan Orchesella cincta.</title>
        <authorList>
            <person name="Faddeeva-Vakhrusheva A."/>
            <person name="Derks M.F."/>
            <person name="Anvar S.Y."/>
            <person name="Agamennone V."/>
            <person name="Suring W."/>
            <person name="Smit S."/>
            <person name="van Straalen N.M."/>
            <person name="Roelofs D."/>
        </authorList>
    </citation>
    <scope>NUCLEOTIDE SEQUENCE [LARGE SCALE GENOMIC DNA]</scope>
    <source>
        <tissue evidence="14">Mixed pool</tissue>
    </source>
</reference>
<comment type="cofactor">
    <cofactor evidence="1">
        <name>Mg(2+)</name>
        <dbReference type="ChEBI" id="CHEBI:18420"/>
    </cofactor>
</comment>
<dbReference type="GO" id="GO:0005759">
    <property type="term" value="C:mitochondrial matrix"/>
    <property type="evidence" value="ECO:0007669"/>
    <property type="project" value="UniProtKB-ARBA"/>
</dbReference>
<dbReference type="GO" id="GO:0005524">
    <property type="term" value="F:ATP binding"/>
    <property type="evidence" value="ECO:0007669"/>
    <property type="project" value="UniProtKB-KW"/>
</dbReference>
<evidence type="ECO:0000256" key="7">
    <source>
        <dbReference type="ARBA" id="ARBA00022741"/>
    </source>
</evidence>
<dbReference type="FunFam" id="3.40.50.620:FF:000221">
    <property type="entry name" value="Nicotinamide/nicotinic acid mononucleotide adenylyltransferase 3"/>
    <property type="match status" value="1"/>
</dbReference>
<evidence type="ECO:0000256" key="9">
    <source>
        <dbReference type="ARBA" id="ARBA00023027"/>
    </source>
</evidence>
<evidence type="ECO:0000256" key="1">
    <source>
        <dbReference type="ARBA" id="ARBA00001946"/>
    </source>
</evidence>
<dbReference type="InterPro" id="IPR051182">
    <property type="entry name" value="Euk_NMN_adenylyltrnsfrase"/>
</dbReference>
<dbReference type="InterPro" id="IPR005248">
    <property type="entry name" value="NadD/NMNAT"/>
</dbReference>
<dbReference type="OrthoDB" id="422187at2759"/>
<dbReference type="PANTHER" id="PTHR12039:SF0">
    <property type="entry name" value="NICOTINAMIDE-NUCLEOTIDE ADENYLYLTRANSFERASE"/>
    <property type="match status" value="1"/>
</dbReference>
<comment type="catalytic activity">
    <reaction evidence="12">
        <text>beta-nicotinamide D-ribonucleotide + ATP + H(+) = diphosphate + NAD(+)</text>
        <dbReference type="Rhea" id="RHEA:21360"/>
        <dbReference type="ChEBI" id="CHEBI:14649"/>
        <dbReference type="ChEBI" id="CHEBI:15378"/>
        <dbReference type="ChEBI" id="CHEBI:30616"/>
        <dbReference type="ChEBI" id="CHEBI:33019"/>
        <dbReference type="ChEBI" id="CHEBI:57540"/>
        <dbReference type="EC" id="2.7.7.1"/>
    </reaction>
</comment>
<dbReference type="GO" id="GO:0000309">
    <property type="term" value="F:nicotinamide-nucleotide adenylyltransferase activity"/>
    <property type="evidence" value="ECO:0007669"/>
    <property type="project" value="UniProtKB-EC"/>
</dbReference>
<evidence type="ECO:0000256" key="5">
    <source>
        <dbReference type="ARBA" id="ARBA00022679"/>
    </source>
</evidence>
<evidence type="ECO:0000256" key="11">
    <source>
        <dbReference type="ARBA" id="ARBA00093425"/>
    </source>
</evidence>
<comment type="catalytic activity">
    <reaction evidence="12">
        <text>nicotinate beta-D-ribonucleotide + ATP + H(+) = deamido-NAD(+) + diphosphate</text>
        <dbReference type="Rhea" id="RHEA:22860"/>
        <dbReference type="ChEBI" id="CHEBI:15378"/>
        <dbReference type="ChEBI" id="CHEBI:30616"/>
        <dbReference type="ChEBI" id="CHEBI:33019"/>
        <dbReference type="ChEBI" id="CHEBI:57502"/>
        <dbReference type="ChEBI" id="CHEBI:58437"/>
        <dbReference type="EC" id="2.7.7.18"/>
    </reaction>
</comment>
<evidence type="ECO:0000256" key="6">
    <source>
        <dbReference type="ARBA" id="ARBA00022695"/>
    </source>
</evidence>
<gene>
    <name evidence="14" type="ORF">Ocin01_07638</name>
</gene>
<organism evidence="14 15">
    <name type="scientific">Orchesella cincta</name>
    <name type="common">Springtail</name>
    <name type="synonym">Podura cincta</name>
    <dbReference type="NCBI Taxonomy" id="48709"/>
    <lineage>
        <taxon>Eukaryota</taxon>
        <taxon>Metazoa</taxon>
        <taxon>Ecdysozoa</taxon>
        <taxon>Arthropoda</taxon>
        <taxon>Hexapoda</taxon>
        <taxon>Collembola</taxon>
        <taxon>Entomobryomorpha</taxon>
        <taxon>Entomobryoidea</taxon>
        <taxon>Orchesellidae</taxon>
        <taxon>Orchesellinae</taxon>
        <taxon>Orchesella</taxon>
    </lineage>
</organism>
<keyword evidence="5 12" id="KW-0808">Transferase</keyword>
<sequence length="293" mass="33639">MSINTLSIPPPAKAYSFQTCLSNTEKSINNNNQLKLMMSKQRVFLLSTGCFNPPTHMHLRMMELARDHLVKVGCSVIGGALSPVHDSYSQHKQDLVRASSKHRIKMVQLAVSSSEWLKVSSWEAEKNTDWTRTRLVFDHHRKHLDKYATRNIDEEAAEWLPSDSLIPVDNSAEHVLPIRLKLVCGADYLESFNRPGAWENDDALTLARDYGLVVISRAGNDPFWSINNNDILNANRGNIHVVKEWIRNDISSTKVRRSVRRFESVRYIIPDPVLNYIQTERLYVEQTDQVERT</sequence>
<evidence type="ECO:0000256" key="2">
    <source>
        <dbReference type="ARBA" id="ARBA00004173"/>
    </source>
</evidence>
<evidence type="ECO:0000256" key="8">
    <source>
        <dbReference type="ARBA" id="ARBA00022840"/>
    </source>
</evidence>
<evidence type="ECO:0000313" key="15">
    <source>
        <dbReference type="Proteomes" id="UP000094527"/>
    </source>
</evidence>
<dbReference type="InterPro" id="IPR004821">
    <property type="entry name" value="Cyt_trans-like"/>
</dbReference>
<dbReference type="GO" id="GO:0004515">
    <property type="term" value="F:nicotinate-nucleotide adenylyltransferase activity"/>
    <property type="evidence" value="ECO:0007669"/>
    <property type="project" value="UniProtKB-EC"/>
</dbReference>
<dbReference type="Gene3D" id="3.40.50.620">
    <property type="entry name" value="HUPs"/>
    <property type="match status" value="1"/>
</dbReference>
<comment type="caution">
    <text evidence="14">The sequence shown here is derived from an EMBL/GenBank/DDBJ whole genome shotgun (WGS) entry which is preliminary data.</text>
</comment>
<evidence type="ECO:0000313" key="14">
    <source>
        <dbReference type="EMBL" id="ODM99032.1"/>
    </source>
</evidence>
<keyword evidence="10" id="KW-0496">Mitochondrion</keyword>
<keyword evidence="9 12" id="KW-0520">NAD</keyword>
<evidence type="ECO:0000256" key="3">
    <source>
        <dbReference type="ARBA" id="ARBA00011881"/>
    </source>
</evidence>
<keyword evidence="15" id="KW-1185">Reference proteome</keyword>
<comment type="subcellular location">
    <subcellularLocation>
        <location evidence="2">Mitochondrion</location>
    </subcellularLocation>
</comment>
<dbReference type="InterPro" id="IPR014729">
    <property type="entry name" value="Rossmann-like_a/b/a_fold"/>
</dbReference>
<proteinExistence type="inferred from homology"/>
<dbReference type="PANTHER" id="PTHR12039">
    <property type="entry name" value="NICOTINAMIDE MONONUCLEOTIDE ADENYLYLTRANSFERASE"/>
    <property type="match status" value="1"/>
</dbReference>
<dbReference type="SUPFAM" id="SSF52374">
    <property type="entry name" value="Nucleotidylyl transferase"/>
    <property type="match status" value="1"/>
</dbReference>
<name>A0A1D2N185_ORCCI</name>
<comment type="pathway">
    <text evidence="12">Cofactor biosynthesis; NAD(+) biosynthesis; NAD(+) from nicotinamide D-ribonucleotide: step 1/1.</text>
</comment>
<keyword evidence="8 12" id="KW-0067">ATP-binding</keyword>
<dbReference type="UniPathway" id="UPA00253">
    <property type="reaction ID" value="UER00600"/>
</dbReference>
<dbReference type="GO" id="GO:0009435">
    <property type="term" value="P:NAD+ biosynthetic process"/>
    <property type="evidence" value="ECO:0007669"/>
    <property type="project" value="UniProtKB-UniPathway"/>
</dbReference>
<keyword evidence="7 12" id="KW-0547">Nucleotide-binding</keyword>
<dbReference type="Pfam" id="PF01467">
    <property type="entry name" value="CTP_transf_like"/>
    <property type="match status" value="1"/>
</dbReference>
<protein>
    <recommendedName>
        <fullName evidence="12">Nicotinamide-nucleotide adenylyltransferase</fullName>
        <ecNumber evidence="12">2.7.7.1</ecNumber>
        <ecNumber evidence="12">2.7.7.18</ecNumber>
    </recommendedName>
</protein>
<dbReference type="OMA" id="WIETIAV"/>
<comment type="subunit">
    <text evidence="3">Homotetramer.</text>
</comment>
<dbReference type="EMBL" id="LJIJ01000303">
    <property type="protein sequence ID" value="ODM99032.1"/>
    <property type="molecule type" value="Genomic_DNA"/>
</dbReference>
<keyword evidence="6 12" id="KW-0548">Nucleotidyltransferase</keyword>